<accession>A0A8H3R1C9</accession>
<name>A0A8H3R1C9_9GLOM</name>
<gene>
    <name evidence="1" type="ORF">RCL2_002622500</name>
</gene>
<dbReference type="EMBL" id="BLAL01000285">
    <property type="protein sequence ID" value="GES99741.1"/>
    <property type="molecule type" value="Genomic_DNA"/>
</dbReference>
<evidence type="ECO:0000313" key="2">
    <source>
        <dbReference type="Proteomes" id="UP000615446"/>
    </source>
</evidence>
<reference evidence="1" key="1">
    <citation type="submission" date="2019-10" db="EMBL/GenBank/DDBJ databases">
        <title>Conservation and host-specific expression of non-tandemly repeated heterogenous ribosome RNA gene in arbuscular mycorrhizal fungi.</title>
        <authorList>
            <person name="Maeda T."/>
            <person name="Kobayashi Y."/>
            <person name="Nakagawa T."/>
            <person name="Ezawa T."/>
            <person name="Yamaguchi K."/>
            <person name="Bino T."/>
            <person name="Nishimoto Y."/>
            <person name="Shigenobu S."/>
            <person name="Kawaguchi M."/>
        </authorList>
    </citation>
    <scope>NUCLEOTIDE SEQUENCE</scope>
    <source>
        <strain evidence="1">HR1</strain>
    </source>
</reference>
<dbReference type="Proteomes" id="UP000615446">
    <property type="component" value="Unassembled WGS sequence"/>
</dbReference>
<dbReference type="AlphaFoldDB" id="A0A8H3R1C9"/>
<proteinExistence type="predicted"/>
<sequence>MIVGNVNQTRSRPGKSSNTLVSLIIQLLFGTKRCCYPIIVCGLSSAVAGDDHLRYGSRSIRSFLFN</sequence>
<organism evidence="1 2">
    <name type="scientific">Rhizophagus clarus</name>
    <dbReference type="NCBI Taxonomy" id="94130"/>
    <lineage>
        <taxon>Eukaryota</taxon>
        <taxon>Fungi</taxon>
        <taxon>Fungi incertae sedis</taxon>
        <taxon>Mucoromycota</taxon>
        <taxon>Glomeromycotina</taxon>
        <taxon>Glomeromycetes</taxon>
        <taxon>Glomerales</taxon>
        <taxon>Glomeraceae</taxon>
        <taxon>Rhizophagus</taxon>
    </lineage>
</organism>
<protein>
    <submittedName>
        <fullName evidence="1">Uncharacterized protein</fullName>
    </submittedName>
</protein>
<comment type="caution">
    <text evidence="1">The sequence shown here is derived from an EMBL/GenBank/DDBJ whole genome shotgun (WGS) entry which is preliminary data.</text>
</comment>
<evidence type="ECO:0000313" key="1">
    <source>
        <dbReference type="EMBL" id="GES99741.1"/>
    </source>
</evidence>